<sequence>MFAAAALQGAAQNLGMFCTARILFGFAATTSGNAAPVLIAELTHPRDRKFTTALYNGTYYLGAITAAWVTYGTFRIQSTYGWRIPSYLQGVVAMINFVFVFFCPESPRYLIAKNRQEEALEILAAAHGNGNPKDLLVQAELSEIITAIKLETDDIESSWREFFTQPVHRKRLFLLAFIGIAMNWSGNGLVSYYLARVLTVVGVTSEDSQTKINGVLQIVSFVTCLFASWAASWVRRRTQFLTSITVMFSSFLSVTIANSVVAKNPDNKSASVAVIFFIFLFMCGYNWAFNPLVYAYPVEFLPYNIRIIGMSWLMLFCTLAGFFNTWVNPVGLETISWKYYIVYVVWLAVEFIIVFLTFPETLGFALEEVSEILDNDKFLSFRHHTAKPVSIKASDTEDGIPVTINIAPEK</sequence>
<evidence type="ECO:0000259" key="7">
    <source>
        <dbReference type="PROSITE" id="PS50850"/>
    </source>
</evidence>
<feature type="transmembrane region" description="Helical" evidence="6">
    <location>
        <begin position="86"/>
        <end position="103"/>
    </location>
</feature>
<feature type="domain" description="Major facilitator superfamily (MFS) profile" evidence="7">
    <location>
        <begin position="1"/>
        <end position="362"/>
    </location>
</feature>
<feature type="transmembrane region" description="Helical" evidence="6">
    <location>
        <begin position="215"/>
        <end position="234"/>
    </location>
</feature>
<evidence type="ECO:0000256" key="2">
    <source>
        <dbReference type="ARBA" id="ARBA00010992"/>
    </source>
</evidence>
<evidence type="ECO:0000256" key="4">
    <source>
        <dbReference type="ARBA" id="ARBA00022989"/>
    </source>
</evidence>
<protein>
    <recommendedName>
        <fullName evidence="7">Major facilitator superfamily (MFS) profile domain-containing protein</fullName>
    </recommendedName>
</protein>
<feature type="transmembrane region" description="Helical" evidence="6">
    <location>
        <begin position="273"/>
        <end position="295"/>
    </location>
</feature>
<comment type="caution">
    <text evidence="8">The sequence shown here is derived from an EMBL/GenBank/DDBJ whole genome shotgun (WGS) entry which is preliminary data.</text>
</comment>
<keyword evidence="9" id="KW-1185">Reference proteome</keyword>
<evidence type="ECO:0000313" key="8">
    <source>
        <dbReference type="EMBL" id="KAK7419193.1"/>
    </source>
</evidence>
<reference evidence="8 9" key="1">
    <citation type="journal article" date="2025" name="Microbiol. Resour. Announc.">
        <title>Draft genome sequences for Neonectria magnoliae and Neonectria punicea, canker pathogens of Liriodendron tulipifera and Acer saccharum in West Virginia.</title>
        <authorList>
            <person name="Petronek H.M."/>
            <person name="Kasson M.T."/>
            <person name="Metheny A.M."/>
            <person name="Stauder C.M."/>
            <person name="Lovett B."/>
            <person name="Lynch S.C."/>
            <person name="Garnas J.R."/>
            <person name="Kasson L.R."/>
            <person name="Stajich J.E."/>
        </authorList>
    </citation>
    <scope>NUCLEOTIDE SEQUENCE [LARGE SCALE GENOMIC DNA]</scope>
    <source>
        <strain evidence="8 9">NRRL 64651</strain>
    </source>
</reference>
<dbReference type="Pfam" id="PF00083">
    <property type="entry name" value="Sugar_tr"/>
    <property type="match status" value="1"/>
</dbReference>
<proteinExistence type="inferred from homology"/>
<feature type="transmembrane region" description="Helical" evidence="6">
    <location>
        <begin position="22"/>
        <end position="42"/>
    </location>
</feature>
<evidence type="ECO:0000313" key="9">
    <source>
        <dbReference type="Proteomes" id="UP001498421"/>
    </source>
</evidence>
<keyword evidence="5 6" id="KW-0472">Membrane</keyword>
<dbReference type="PANTHER" id="PTHR48022:SF29">
    <property type="entry name" value="SUGAR TRANSPORTER, PUTATIVE (AFU_ORTHOLOGUE AFUA_6G14500)-RELATED"/>
    <property type="match status" value="1"/>
</dbReference>
<feature type="transmembrane region" description="Helical" evidence="6">
    <location>
        <begin position="54"/>
        <end position="74"/>
    </location>
</feature>
<keyword evidence="3 6" id="KW-0812">Transmembrane</keyword>
<dbReference type="InterPro" id="IPR005828">
    <property type="entry name" value="MFS_sugar_transport-like"/>
</dbReference>
<evidence type="ECO:0000256" key="3">
    <source>
        <dbReference type="ARBA" id="ARBA00022692"/>
    </source>
</evidence>
<dbReference type="SUPFAM" id="SSF103473">
    <property type="entry name" value="MFS general substrate transporter"/>
    <property type="match status" value="1"/>
</dbReference>
<keyword evidence="4 6" id="KW-1133">Transmembrane helix</keyword>
<dbReference type="Proteomes" id="UP001498421">
    <property type="component" value="Unassembled WGS sequence"/>
</dbReference>
<accession>A0ABR1HEK5</accession>
<comment type="subcellular location">
    <subcellularLocation>
        <location evidence="1">Membrane</location>
        <topology evidence="1">Multi-pass membrane protein</topology>
    </subcellularLocation>
</comment>
<dbReference type="Gene3D" id="1.20.1250.20">
    <property type="entry name" value="MFS general substrate transporter like domains"/>
    <property type="match status" value="1"/>
</dbReference>
<evidence type="ECO:0000256" key="1">
    <source>
        <dbReference type="ARBA" id="ARBA00004141"/>
    </source>
</evidence>
<organism evidence="8 9">
    <name type="scientific">Neonectria magnoliae</name>
    <dbReference type="NCBI Taxonomy" id="2732573"/>
    <lineage>
        <taxon>Eukaryota</taxon>
        <taxon>Fungi</taxon>
        <taxon>Dikarya</taxon>
        <taxon>Ascomycota</taxon>
        <taxon>Pezizomycotina</taxon>
        <taxon>Sordariomycetes</taxon>
        <taxon>Hypocreomycetidae</taxon>
        <taxon>Hypocreales</taxon>
        <taxon>Nectriaceae</taxon>
        <taxon>Neonectria</taxon>
    </lineage>
</organism>
<name>A0ABR1HEK5_9HYPO</name>
<feature type="transmembrane region" description="Helical" evidence="6">
    <location>
        <begin position="172"/>
        <end position="195"/>
    </location>
</feature>
<evidence type="ECO:0000256" key="6">
    <source>
        <dbReference type="SAM" id="Phobius"/>
    </source>
</evidence>
<dbReference type="InterPro" id="IPR050360">
    <property type="entry name" value="MFS_Sugar_Transporters"/>
</dbReference>
<dbReference type="EMBL" id="JAZAVK010000154">
    <property type="protein sequence ID" value="KAK7419193.1"/>
    <property type="molecule type" value="Genomic_DNA"/>
</dbReference>
<dbReference type="InterPro" id="IPR020846">
    <property type="entry name" value="MFS_dom"/>
</dbReference>
<feature type="transmembrane region" description="Helical" evidence="6">
    <location>
        <begin position="339"/>
        <end position="358"/>
    </location>
</feature>
<feature type="transmembrane region" description="Helical" evidence="6">
    <location>
        <begin position="241"/>
        <end position="261"/>
    </location>
</feature>
<gene>
    <name evidence="8" type="ORF">QQZ08_010961</name>
</gene>
<comment type="similarity">
    <text evidence="2">Belongs to the major facilitator superfamily. Sugar transporter (TC 2.A.1.1) family.</text>
</comment>
<feature type="transmembrane region" description="Helical" evidence="6">
    <location>
        <begin position="307"/>
        <end position="327"/>
    </location>
</feature>
<evidence type="ECO:0000256" key="5">
    <source>
        <dbReference type="ARBA" id="ARBA00023136"/>
    </source>
</evidence>
<dbReference type="PROSITE" id="PS50850">
    <property type="entry name" value="MFS"/>
    <property type="match status" value="1"/>
</dbReference>
<dbReference type="PANTHER" id="PTHR48022">
    <property type="entry name" value="PLASTIDIC GLUCOSE TRANSPORTER 4"/>
    <property type="match status" value="1"/>
</dbReference>
<dbReference type="InterPro" id="IPR036259">
    <property type="entry name" value="MFS_trans_sf"/>
</dbReference>